<protein>
    <recommendedName>
        <fullName evidence="7">1-acyl-sn-glycerol-3-phosphate acyltransferase</fullName>
        <ecNumber evidence="7">2.3.1.51</ecNumber>
    </recommendedName>
</protein>
<dbReference type="Pfam" id="PF01553">
    <property type="entry name" value="Acyltransferase"/>
    <property type="match status" value="1"/>
</dbReference>
<proteinExistence type="inferred from homology"/>
<comment type="catalytic activity">
    <reaction evidence="7">
        <text>a 1-acyl-sn-glycero-3-phosphate + an acyl-CoA = a 1,2-diacyl-sn-glycero-3-phosphate + CoA</text>
        <dbReference type="Rhea" id="RHEA:19709"/>
        <dbReference type="ChEBI" id="CHEBI:57287"/>
        <dbReference type="ChEBI" id="CHEBI:57970"/>
        <dbReference type="ChEBI" id="CHEBI:58342"/>
        <dbReference type="ChEBI" id="CHEBI:58608"/>
        <dbReference type="EC" id="2.3.1.51"/>
    </reaction>
</comment>
<keyword evidence="7" id="KW-1208">Phospholipid metabolism</keyword>
<keyword evidence="5 7" id="KW-0443">Lipid metabolism</keyword>
<evidence type="ECO:0000256" key="3">
    <source>
        <dbReference type="ARBA" id="ARBA00022516"/>
    </source>
</evidence>
<gene>
    <name evidence="9" type="ORF">GCM10022410_26040</name>
</gene>
<dbReference type="InterPro" id="IPR004552">
    <property type="entry name" value="AGP_acyltrans"/>
</dbReference>
<keyword evidence="7" id="KW-0594">Phospholipid biosynthesis</keyword>
<dbReference type="SMART" id="SM00563">
    <property type="entry name" value="PlsC"/>
    <property type="match status" value="1"/>
</dbReference>
<sequence length="241" mass="27549">MRTLWIYLYALIQIVGSLPRLRQVKKIPNIPYADKAKQVFKTPARISQKVIKKTKSTVSVTGIERIPDQPVLFVANHQGLFDILLLLGYLEKPIGFIAKKEIKKLPIINRWMMELKCVFIDRSNRRAALKVIDDGIESLKQGQSMVIFPEGTRGEGPEIERFKSGSLRLGTRAEVPIVPLAIDGTYDAFEKNNKRFKPAKFTLTVADPIYPEEYQEMKHNQLAAKLEQIITDIMATNKNRR</sequence>
<dbReference type="RefSeq" id="WP_344914168.1">
    <property type="nucleotide sequence ID" value="NZ_BAABDL010000156.1"/>
</dbReference>
<evidence type="ECO:0000256" key="6">
    <source>
        <dbReference type="ARBA" id="ARBA00023315"/>
    </source>
</evidence>
<keyword evidence="4 7" id="KW-0808">Transferase</keyword>
<reference evidence="10" key="1">
    <citation type="journal article" date="2019" name="Int. J. Syst. Evol. Microbiol.">
        <title>The Global Catalogue of Microorganisms (GCM) 10K type strain sequencing project: providing services to taxonomists for standard genome sequencing and annotation.</title>
        <authorList>
            <consortium name="The Broad Institute Genomics Platform"/>
            <consortium name="The Broad Institute Genome Sequencing Center for Infectious Disease"/>
            <person name="Wu L."/>
            <person name="Ma J."/>
        </authorList>
    </citation>
    <scope>NUCLEOTIDE SEQUENCE [LARGE SCALE GENOMIC DNA]</scope>
    <source>
        <strain evidence="10">JCM 17250</strain>
    </source>
</reference>
<feature type="domain" description="Phospholipid/glycerol acyltransferase" evidence="8">
    <location>
        <begin position="71"/>
        <end position="185"/>
    </location>
</feature>
<keyword evidence="6 7" id="KW-0012">Acyltransferase</keyword>
<dbReference type="InterPro" id="IPR002123">
    <property type="entry name" value="Plipid/glycerol_acylTrfase"/>
</dbReference>
<evidence type="ECO:0000256" key="7">
    <source>
        <dbReference type="RuleBase" id="RU361267"/>
    </source>
</evidence>
<evidence type="ECO:0000256" key="1">
    <source>
        <dbReference type="ARBA" id="ARBA00005189"/>
    </source>
</evidence>
<comment type="caution">
    <text evidence="9">The sequence shown here is derived from an EMBL/GenBank/DDBJ whole genome shotgun (WGS) entry which is preliminary data.</text>
</comment>
<evidence type="ECO:0000313" key="9">
    <source>
        <dbReference type="EMBL" id="GAA4081086.1"/>
    </source>
</evidence>
<dbReference type="Proteomes" id="UP001501734">
    <property type="component" value="Unassembled WGS sequence"/>
</dbReference>
<evidence type="ECO:0000256" key="5">
    <source>
        <dbReference type="ARBA" id="ARBA00023098"/>
    </source>
</evidence>
<dbReference type="GO" id="GO:0016746">
    <property type="term" value="F:acyltransferase activity"/>
    <property type="evidence" value="ECO:0007669"/>
    <property type="project" value="UniProtKB-KW"/>
</dbReference>
<comment type="domain">
    <text evidence="7">The HXXXXD motif is essential for acyltransferase activity and may constitute the binding site for the phosphate moiety of the glycerol-3-phosphate.</text>
</comment>
<dbReference type="NCBIfam" id="TIGR00530">
    <property type="entry name" value="AGP_acyltrn"/>
    <property type="match status" value="1"/>
</dbReference>
<organism evidence="9 10">
    <name type="scientific">Amphibacillus indicireducens</name>
    <dbReference type="NCBI Taxonomy" id="1076330"/>
    <lineage>
        <taxon>Bacteria</taxon>
        <taxon>Bacillati</taxon>
        <taxon>Bacillota</taxon>
        <taxon>Bacilli</taxon>
        <taxon>Bacillales</taxon>
        <taxon>Bacillaceae</taxon>
        <taxon>Amphibacillus</taxon>
    </lineage>
</organism>
<comment type="pathway">
    <text evidence="1">Lipid metabolism.</text>
</comment>
<evidence type="ECO:0000256" key="4">
    <source>
        <dbReference type="ARBA" id="ARBA00022679"/>
    </source>
</evidence>
<accession>A0ABP7W6M6</accession>
<dbReference type="EMBL" id="BAABDL010000156">
    <property type="protein sequence ID" value="GAA4081086.1"/>
    <property type="molecule type" value="Genomic_DNA"/>
</dbReference>
<keyword evidence="3 7" id="KW-0444">Lipid biosynthesis</keyword>
<evidence type="ECO:0000256" key="2">
    <source>
        <dbReference type="ARBA" id="ARBA00008655"/>
    </source>
</evidence>
<dbReference type="CDD" id="cd07989">
    <property type="entry name" value="LPLAT_AGPAT-like"/>
    <property type="match status" value="1"/>
</dbReference>
<dbReference type="SUPFAM" id="SSF69593">
    <property type="entry name" value="Glycerol-3-phosphate (1)-acyltransferase"/>
    <property type="match status" value="1"/>
</dbReference>
<dbReference type="PANTHER" id="PTHR10434:SF64">
    <property type="entry name" value="1-ACYL-SN-GLYCEROL-3-PHOSPHATE ACYLTRANSFERASE-RELATED"/>
    <property type="match status" value="1"/>
</dbReference>
<name>A0ABP7W6M6_9BACI</name>
<evidence type="ECO:0000259" key="8">
    <source>
        <dbReference type="SMART" id="SM00563"/>
    </source>
</evidence>
<dbReference type="EC" id="2.3.1.51" evidence="7"/>
<keyword evidence="10" id="KW-1185">Reference proteome</keyword>
<dbReference type="PANTHER" id="PTHR10434">
    <property type="entry name" value="1-ACYL-SN-GLYCEROL-3-PHOSPHATE ACYLTRANSFERASE"/>
    <property type="match status" value="1"/>
</dbReference>
<evidence type="ECO:0000313" key="10">
    <source>
        <dbReference type="Proteomes" id="UP001501734"/>
    </source>
</evidence>
<comment type="similarity">
    <text evidence="2 7">Belongs to the 1-acyl-sn-glycerol-3-phosphate acyltransferase family.</text>
</comment>